<dbReference type="Gene3D" id="3.40.190.10">
    <property type="entry name" value="Periplasmic binding protein-like II"/>
    <property type="match status" value="2"/>
</dbReference>
<protein>
    <submittedName>
        <fullName evidence="6">DNA-binding transcriptional LysR family regulator</fullName>
    </submittedName>
</protein>
<keyword evidence="2" id="KW-0805">Transcription regulation</keyword>
<dbReference type="Pfam" id="PF00126">
    <property type="entry name" value="HTH_1"/>
    <property type="match status" value="1"/>
</dbReference>
<comment type="similarity">
    <text evidence="1">Belongs to the LysR transcriptional regulatory family.</text>
</comment>
<gene>
    <name evidence="6" type="ORF">FHW18_003672</name>
</gene>
<dbReference type="InterPro" id="IPR036388">
    <property type="entry name" value="WH-like_DNA-bd_sf"/>
</dbReference>
<evidence type="ECO:0000256" key="3">
    <source>
        <dbReference type="ARBA" id="ARBA00023125"/>
    </source>
</evidence>
<evidence type="ECO:0000313" key="7">
    <source>
        <dbReference type="Proteomes" id="UP000542125"/>
    </source>
</evidence>
<evidence type="ECO:0000256" key="1">
    <source>
        <dbReference type="ARBA" id="ARBA00009437"/>
    </source>
</evidence>
<dbReference type="PANTHER" id="PTHR30118">
    <property type="entry name" value="HTH-TYPE TRANSCRIPTIONAL REGULATOR LEUO-RELATED"/>
    <property type="match status" value="1"/>
</dbReference>
<reference evidence="6 7" key="1">
    <citation type="submission" date="2020-07" db="EMBL/GenBank/DDBJ databases">
        <title>Genomic Encyclopedia of Type Strains, Phase IV (KMG-V): Genome sequencing to study the core and pangenomes of soil and plant-associated prokaryotes.</title>
        <authorList>
            <person name="Whitman W."/>
        </authorList>
    </citation>
    <scope>NUCLEOTIDE SEQUENCE [LARGE SCALE GENOMIC DNA]</scope>
    <source>
        <strain evidence="6 7">SAS40</strain>
    </source>
</reference>
<dbReference type="PROSITE" id="PS50931">
    <property type="entry name" value="HTH_LYSR"/>
    <property type="match status" value="1"/>
</dbReference>
<organism evidence="6 7">
    <name type="scientific">Pigmentiphaga litoralis</name>
    <dbReference type="NCBI Taxonomy" id="516702"/>
    <lineage>
        <taxon>Bacteria</taxon>
        <taxon>Pseudomonadati</taxon>
        <taxon>Pseudomonadota</taxon>
        <taxon>Betaproteobacteria</taxon>
        <taxon>Burkholderiales</taxon>
        <taxon>Alcaligenaceae</taxon>
        <taxon>Pigmentiphaga</taxon>
    </lineage>
</organism>
<dbReference type="SUPFAM" id="SSF46785">
    <property type="entry name" value="Winged helix' DNA-binding domain"/>
    <property type="match status" value="1"/>
</dbReference>
<dbReference type="InterPro" id="IPR000847">
    <property type="entry name" value="LysR_HTH_N"/>
</dbReference>
<evidence type="ECO:0000259" key="5">
    <source>
        <dbReference type="PROSITE" id="PS50931"/>
    </source>
</evidence>
<dbReference type="InterPro" id="IPR036390">
    <property type="entry name" value="WH_DNA-bd_sf"/>
</dbReference>
<dbReference type="PANTHER" id="PTHR30118:SF15">
    <property type="entry name" value="TRANSCRIPTIONAL REGULATORY PROTEIN"/>
    <property type="match status" value="1"/>
</dbReference>
<keyword evidence="7" id="KW-1185">Reference proteome</keyword>
<dbReference type="Gene3D" id="1.10.10.10">
    <property type="entry name" value="Winged helix-like DNA-binding domain superfamily/Winged helix DNA-binding domain"/>
    <property type="match status" value="1"/>
</dbReference>
<sequence>MTKIDVTDMDLNLLTAFQALMQDRNVTRAGLRLGLSQSSMSHALTRLRKLTGDPLFVRLPGGMEPTPYALQIDTPIREGLALMQAGLNRVTHFDPATTDRTFQLLLSDIGELVYLPQLIVRLSQIAPGANLRVLQLPRESYRDAFIAGNADLAMGFLPSLQAGFYQQRLFDDSYVCLARADHPRVGKRLTLKQFAAESHVLIEPAGSRYSHASAQHSTTSLIERYLASKNMKRRIALRVPHFMVVPSIVQQTDLLAIVPSYVMAYMKPMPGLKTLPLPIDVPRFEVKQFWHERSHQDPANQWLRKVVAELFLQ</sequence>
<dbReference type="AlphaFoldDB" id="A0A7Y9IWJ6"/>
<feature type="domain" description="HTH lysR-type" evidence="5">
    <location>
        <begin position="9"/>
        <end position="66"/>
    </location>
</feature>
<accession>A0A7Y9IWJ6</accession>
<evidence type="ECO:0000313" key="6">
    <source>
        <dbReference type="EMBL" id="NYE84401.1"/>
    </source>
</evidence>
<dbReference type="Proteomes" id="UP000542125">
    <property type="component" value="Unassembled WGS sequence"/>
</dbReference>
<keyword evidence="4" id="KW-0804">Transcription</keyword>
<keyword evidence="3 6" id="KW-0238">DNA-binding</keyword>
<dbReference type="GO" id="GO:0003677">
    <property type="term" value="F:DNA binding"/>
    <property type="evidence" value="ECO:0007669"/>
    <property type="project" value="UniProtKB-KW"/>
</dbReference>
<dbReference type="RefSeq" id="WP_179588087.1">
    <property type="nucleotide sequence ID" value="NZ_JACBYR010000001.1"/>
</dbReference>
<dbReference type="CDD" id="cd08459">
    <property type="entry name" value="PBP2_DntR_NahR_LinR_like"/>
    <property type="match status" value="1"/>
</dbReference>
<dbReference type="InterPro" id="IPR005119">
    <property type="entry name" value="LysR_subst-bd"/>
</dbReference>
<dbReference type="Pfam" id="PF03466">
    <property type="entry name" value="LysR_substrate"/>
    <property type="match status" value="1"/>
</dbReference>
<dbReference type="SUPFAM" id="SSF53850">
    <property type="entry name" value="Periplasmic binding protein-like II"/>
    <property type="match status" value="1"/>
</dbReference>
<dbReference type="InterPro" id="IPR050389">
    <property type="entry name" value="LysR-type_TF"/>
</dbReference>
<comment type="caution">
    <text evidence="6">The sequence shown here is derived from an EMBL/GenBank/DDBJ whole genome shotgun (WGS) entry which is preliminary data.</text>
</comment>
<dbReference type="GO" id="GO:0003700">
    <property type="term" value="F:DNA-binding transcription factor activity"/>
    <property type="evidence" value="ECO:0007669"/>
    <property type="project" value="InterPro"/>
</dbReference>
<evidence type="ECO:0000256" key="2">
    <source>
        <dbReference type="ARBA" id="ARBA00023015"/>
    </source>
</evidence>
<proteinExistence type="inferred from homology"/>
<name>A0A7Y9IWJ6_9BURK</name>
<evidence type="ECO:0000256" key="4">
    <source>
        <dbReference type="ARBA" id="ARBA00023163"/>
    </source>
</evidence>
<dbReference type="EMBL" id="JACBYR010000001">
    <property type="protein sequence ID" value="NYE84401.1"/>
    <property type="molecule type" value="Genomic_DNA"/>
</dbReference>